<proteinExistence type="predicted"/>
<keyword evidence="2" id="KW-1185">Reference proteome</keyword>
<accession>A0A7E4VD29</accession>
<dbReference type="Proteomes" id="UP000492821">
    <property type="component" value="Unassembled WGS sequence"/>
</dbReference>
<organism evidence="2 3">
    <name type="scientific">Panagrellus redivivus</name>
    <name type="common">Microworm</name>
    <dbReference type="NCBI Taxonomy" id="6233"/>
    <lineage>
        <taxon>Eukaryota</taxon>
        <taxon>Metazoa</taxon>
        <taxon>Ecdysozoa</taxon>
        <taxon>Nematoda</taxon>
        <taxon>Chromadorea</taxon>
        <taxon>Rhabditida</taxon>
        <taxon>Tylenchina</taxon>
        <taxon>Panagrolaimomorpha</taxon>
        <taxon>Panagrolaimoidea</taxon>
        <taxon>Panagrolaimidae</taxon>
        <taxon>Panagrellus</taxon>
    </lineage>
</organism>
<feature type="compositionally biased region" description="Acidic residues" evidence="1">
    <location>
        <begin position="146"/>
        <end position="219"/>
    </location>
</feature>
<feature type="compositionally biased region" description="Low complexity" evidence="1">
    <location>
        <begin position="416"/>
        <end position="432"/>
    </location>
</feature>
<protein>
    <submittedName>
        <fullName evidence="3">C3H1-type domain-containing protein</fullName>
    </submittedName>
</protein>
<evidence type="ECO:0000256" key="1">
    <source>
        <dbReference type="SAM" id="MobiDB-lite"/>
    </source>
</evidence>
<dbReference type="WBParaSite" id="Pan_g19397.t1">
    <property type="protein sequence ID" value="Pan_g19397.t1"/>
    <property type="gene ID" value="Pan_g19397"/>
</dbReference>
<reference evidence="3" key="2">
    <citation type="submission" date="2020-10" db="UniProtKB">
        <authorList>
            <consortium name="WormBaseParasite"/>
        </authorList>
    </citation>
    <scope>IDENTIFICATION</scope>
</reference>
<name>A0A7E4VD29_PANRE</name>
<dbReference type="AlphaFoldDB" id="A0A7E4VD29"/>
<feature type="compositionally biased region" description="Polar residues" evidence="1">
    <location>
        <begin position="229"/>
        <end position="245"/>
    </location>
</feature>
<feature type="region of interest" description="Disordered" evidence="1">
    <location>
        <begin position="386"/>
        <end position="466"/>
    </location>
</feature>
<evidence type="ECO:0000313" key="2">
    <source>
        <dbReference type="Proteomes" id="UP000492821"/>
    </source>
</evidence>
<evidence type="ECO:0000313" key="3">
    <source>
        <dbReference type="WBParaSite" id="Pan_g19397.t1"/>
    </source>
</evidence>
<reference evidence="2" key="1">
    <citation type="journal article" date="2013" name="Genetics">
        <title>The draft genome and transcriptome of Panagrellus redivivus are shaped by the harsh demands of a free-living lifestyle.</title>
        <authorList>
            <person name="Srinivasan J."/>
            <person name="Dillman A.R."/>
            <person name="Macchietto M.G."/>
            <person name="Heikkinen L."/>
            <person name="Lakso M."/>
            <person name="Fracchia K.M."/>
            <person name="Antoshechkin I."/>
            <person name="Mortazavi A."/>
            <person name="Wong G."/>
            <person name="Sternberg P.W."/>
        </authorList>
    </citation>
    <scope>NUCLEOTIDE SEQUENCE [LARGE SCALE GENOMIC DNA]</scope>
    <source>
        <strain evidence="2">MT8872</strain>
    </source>
</reference>
<feature type="region of interest" description="Disordered" evidence="1">
    <location>
        <begin position="98"/>
        <end position="322"/>
    </location>
</feature>
<sequence>MDLWPQIQAALENKIHSYGLQYDTIIMHEIRRNISNEVSQSVMENTVRYVLHDNTADFCSWIYAHLPPPCGANLTDYQVLAIERGHVGRRIIAVLDSPDSDTVPERMLDSGSEEIDPNALESSDDNVQANSPVPVPADANVNMVEAEAEEEVMGEAEAEEEVMGEAEAEEEAMGEAEAEEEAMGEAEDDSDYEMEEFEDTTGSDSGDDENGEEDDSDDPDAAHLPAIDASSTENTTAEPTASVAQPEQAEFALDAMARRSRSRSPLARSKTPKRSSQDDEDVKDTTVEAESPSKQIRKRHRDFDNGVLQVNTARSPRRVIPAEEELEETGFLVRVGDGPSRRFLTDDGPPGDENFAAIKRRRRLDNPAHTNAISNQWDGKIEIDDEEDDSAGAEGDAVGTAAIPPTSAAEQVTDGAATTENTTSETVVNDTSATQPEQPEVAMDAEAAPATQEEGGAPAAPKPDVMLTPVVPNAPPIRSLSTAAMASIMCRFGARCHNEGCGYRHPKKCRYDEVCTNEQCYFWHPKKNAGRFRWVKT</sequence>
<dbReference type="Gene3D" id="4.10.1000.40">
    <property type="match status" value="1"/>
</dbReference>